<evidence type="ECO:0000313" key="2">
    <source>
        <dbReference type="EMBL" id="VEU83351.1"/>
    </source>
</evidence>
<dbReference type="EMBL" id="LR215051">
    <property type="protein sequence ID" value="VEU83351.1"/>
    <property type="molecule type" value="Genomic_DNA"/>
</dbReference>
<evidence type="ECO:0000313" key="1">
    <source>
        <dbReference type="EMBL" id="VEU83138.1"/>
    </source>
</evidence>
<organism evidence="1 3">
    <name type="scientific">Acholeplasma hippikon</name>
    <dbReference type="NCBI Taxonomy" id="264636"/>
    <lineage>
        <taxon>Bacteria</taxon>
        <taxon>Bacillati</taxon>
        <taxon>Mycoplasmatota</taxon>
        <taxon>Mollicutes</taxon>
        <taxon>Acholeplasmatales</taxon>
        <taxon>Acholeplasmataceae</taxon>
        <taxon>Acholeplasma</taxon>
    </lineage>
</organism>
<keyword evidence="3" id="KW-1185">Reference proteome</keyword>
<dbReference type="Proteomes" id="UP000290909">
    <property type="component" value="Chromosome"/>
</dbReference>
<dbReference type="KEGG" id="ahk:NCTC10172_01190"/>
<protein>
    <submittedName>
        <fullName evidence="1">Uncharacterized protein</fullName>
    </submittedName>
</protein>
<sequence>MFECIIEKLNAELEVNKLGDYRKFKFVQKQLNSKENAIKFFIEILNYKKWKVNKIVYRIEYEKRLYQIKKNSYLPQW</sequence>
<keyword evidence="2" id="KW-0614">Plasmid</keyword>
<dbReference type="Proteomes" id="UP000290909">
    <property type="component" value="Plasmid 2"/>
</dbReference>
<dbReference type="KEGG" id="ahk:NCTC10172_01423"/>
<reference evidence="1 3" key="1">
    <citation type="submission" date="2019-01" db="EMBL/GenBank/DDBJ databases">
        <authorList>
            <consortium name="Pathogen Informatics"/>
        </authorList>
    </citation>
    <scope>NUCLEOTIDE SEQUENCE [LARGE SCALE GENOMIC DNA]</scope>
    <source>
        <strain evidence="1 3">NCTC10172</strain>
        <plasmid evidence="3">2</plasmid>
    </source>
</reference>
<accession>A0A449BKZ6</accession>
<dbReference type="EMBL" id="LR215050">
    <property type="protein sequence ID" value="VEU83138.1"/>
    <property type="molecule type" value="Genomic_DNA"/>
</dbReference>
<dbReference type="AlphaFoldDB" id="A0A449BKZ6"/>
<dbReference type="STRING" id="1408416.GCA_000702765_01369"/>
<evidence type="ECO:0000313" key="3">
    <source>
        <dbReference type="Proteomes" id="UP000290909"/>
    </source>
</evidence>
<proteinExistence type="predicted"/>
<gene>
    <name evidence="1" type="ORF">NCTC10172_01190</name>
    <name evidence="2" type="ORF">NCTC10172_01423</name>
</gene>
<geneLocation type="plasmid" evidence="2">
    <name>2</name>
</geneLocation>
<name>A0A449BKZ6_9MOLU</name>